<accession>E4N598</accession>
<protein>
    <recommendedName>
        <fullName evidence="2">DNA ligase D polymerase domain-containing protein</fullName>
    </recommendedName>
</protein>
<feature type="compositionally biased region" description="Polar residues" evidence="1">
    <location>
        <begin position="76"/>
        <end position="85"/>
    </location>
</feature>
<dbReference type="eggNOG" id="COG3285">
    <property type="taxonomic scope" value="Bacteria"/>
</dbReference>
<dbReference type="PANTHER" id="PTHR42705:SF2">
    <property type="entry name" value="BIFUNCTIONAL NON-HOMOLOGOUS END JOINING PROTEIN LIGD"/>
    <property type="match status" value="1"/>
</dbReference>
<dbReference type="HOGENOM" id="CLU_1893422_0_0_11"/>
<reference evidence="3 4" key="1">
    <citation type="journal article" date="2010" name="DNA Res.">
        <title>Genome sequence of Kitasatospora setae NBRC 14216T: an evolutionary snapshot of the family Streptomycetaceae.</title>
        <authorList>
            <person name="Ichikawa N."/>
            <person name="Oguchi A."/>
            <person name="Ikeda H."/>
            <person name="Ishikawa J."/>
            <person name="Kitani S."/>
            <person name="Watanabe Y."/>
            <person name="Nakamura S."/>
            <person name="Katano Y."/>
            <person name="Kishi E."/>
            <person name="Sasagawa M."/>
            <person name="Ankai A."/>
            <person name="Fukui S."/>
            <person name="Hashimoto Y."/>
            <person name="Kamata S."/>
            <person name="Otoguro M."/>
            <person name="Tanikawa S."/>
            <person name="Nihira T."/>
            <person name="Horinouchi S."/>
            <person name="Ohnishi Y."/>
            <person name="Hayakawa M."/>
            <person name="Kuzuyama T."/>
            <person name="Arisawa A."/>
            <person name="Nomoto F."/>
            <person name="Miura H."/>
            <person name="Takahashi Y."/>
            <person name="Fujita N."/>
        </authorList>
    </citation>
    <scope>NUCLEOTIDE SEQUENCE [LARGE SCALE GENOMIC DNA]</scope>
    <source>
        <strain evidence="4">ATCC 33774 / DSM 43861 / JCM 3304 / KCC A-0304 / NBRC 14216 / KM-6054</strain>
    </source>
</reference>
<evidence type="ECO:0000313" key="4">
    <source>
        <dbReference type="Proteomes" id="UP000007076"/>
    </source>
</evidence>
<dbReference type="InterPro" id="IPR014145">
    <property type="entry name" value="LigD_pol_dom"/>
</dbReference>
<dbReference type="Proteomes" id="UP000007076">
    <property type="component" value="Chromosome"/>
</dbReference>
<evidence type="ECO:0000256" key="1">
    <source>
        <dbReference type="SAM" id="MobiDB-lite"/>
    </source>
</evidence>
<dbReference type="AlphaFoldDB" id="E4N598"/>
<feature type="compositionally biased region" description="Low complexity" evidence="1">
    <location>
        <begin position="89"/>
        <end position="134"/>
    </location>
</feature>
<dbReference type="Gene3D" id="3.90.920.10">
    <property type="entry name" value="DNA primase, PRIM domain"/>
    <property type="match status" value="1"/>
</dbReference>
<evidence type="ECO:0000313" key="3">
    <source>
        <dbReference type="EMBL" id="BAJ26379.1"/>
    </source>
</evidence>
<dbReference type="InterPro" id="IPR052171">
    <property type="entry name" value="NHEJ_LigD"/>
</dbReference>
<organism evidence="3 4">
    <name type="scientific">Kitasatospora setae (strain ATCC 33774 / DSM 43861 / JCM 3304 / KCC A-0304 / NBRC 14216 / KM-6054)</name>
    <name type="common">Streptomyces setae</name>
    <dbReference type="NCBI Taxonomy" id="452652"/>
    <lineage>
        <taxon>Bacteria</taxon>
        <taxon>Bacillati</taxon>
        <taxon>Actinomycetota</taxon>
        <taxon>Actinomycetes</taxon>
        <taxon>Kitasatosporales</taxon>
        <taxon>Streptomycetaceae</taxon>
        <taxon>Kitasatospora</taxon>
    </lineage>
</organism>
<dbReference type="PANTHER" id="PTHR42705">
    <property type="entry name" value="BIFUNCTIONAL NON-HOMOLOGOUS END JOINING PROTEIN LIGD"/>
    <property type="match status" value="1"/>
</dbReference>
<dbReference type="Pfam" id="PF21686">
    <property type="entry name" value="LigD_Prim-Pol"/>
    <property type="match status" value="1"/>
</dbReference>
<dbReference type="KEGG" id="ksk:KSE_05330"/>
<keyword evidence="4" id="KW-1185">Reference proteome</keyword>
<gene>
    <name evidence="3" type="ordered locus">KSE_05330</name>
</gene>
<feature type="region of interest" description="Disordered" evidence="1">
    <location>
        <begin position="59"/>
        <end position="134"/>
    </location>
</feature>
<proteinExistence type="predicted"/>
<feature type="domain" description="DNA ligase D polymerase" evidence="2">
    <location>
        <begin position="33"/>
        <end position="83"/>
    </location>
</feature>
<dbReference type="STRING" id="452652.KSE_05330"/>
<sequence>MTGTDLRAGGRTVRIERADKVLFPADGGTGALTKADLAAHYRRVARRILPRLRGRPLMLERYPDGIDGPRLVQKDTPGTSRSGSAAANCPRRAAPSPTPSATTWPPCSTSPAKPASPRTAGSPGPTGPTTPTCW</sequence>
<dbReference type="EMBL" id="AP010968">
    <property type="protein sequence ID" value="BAJ26379.1"/>
    <property type="molecule type" value="Genomic_DNA"/>
</dbReference>
<evidence type="ECO:0000259" key="2">
    <source>
        <dbReference type="Pfam" id="PF21686"/>
    </source>
</evidence>
<name>E4N598_KITSK</name>